<reference evidence="5" key="1">
    <citation type="submission" date="2017-02" db="UniProtKB">
        <authorList>
            <consortium name="WormBaseParasite"/>
        </authorList>
    </citation>
    <scope>IDENTIFICATION</scope>
</reference>
<evidence type="ECO:0000256" key="1">
    <source>
        <dbReference type="SAM" id="MobiDB-lite"/>
    </source>
</evidence>
<evidence type="ECO:0000313" key="4">
    <source>
        <dbReference type="Proteomes" id="UP000267027"/>
    </source>
</evidence>
<dbReference type="CDD" id="cd05380">
    <property type="entry name" value="CAP_euk"/>
    <property type="match status" value="1"/>
</dbReference>
<feature type="compositionally biased region" description="Basic and acidic residues" evidence="1">
    <location>
        <begin position="41"/>
        <end position="57"/>
    </location>
</feature>
<evidence type="ECO:0000313" key="5">
    <source>
        <dbReference type="WBParaSite" id="ACOC_0001206101-mRNA-1"/>
    </source>
</evidence>
<sequence length="292" mass="34186">MHVWIPLKTSVSEEVDEGSPYTQGLVEKTFKGSASLDGEDDRTGIPERIENSRSKDDHNGIVCKQSAMLLQHKLYVLYTHNRLRSKLALGKQQNKEGMMGSGKNIYTVRWDCDLEFMAHKWTKSCTPLFMPSVTSLSGAQLVKGFDTIFHGRNIAQHIDHAMRSWWTEYKRHGNVDHKNRYFSRQLYYGWANEYDCNLEWYAQIWADNCIFEHSNRKERPNQGQNLYMTSFTNVEQNSMLHTAIELWWKELEEYGIPADGMLTKDVWTRKGNRIGHFTQVVTTLRYYCLRIP</sequence>
<evidence type="ECO:0000259" key="2">
    <source>
        <dbReference type="SMART" id="SM00198"/>
    </source>
</evidence>
<feature type="region of interest" description="Disordered" evidence="1">
    <location>
        <begin position="33"/>
        <end position="57"/>
    </location>
</feature>
<keyword evidence="4" id="KW-1185">Reference proteome</keyword>
<accession>A0A0R3PZP9</accession>
<dbReference type="AlphaFoldDB" id="A0A0R3PZP9"/>
<protein>
    <submittedName>
        <fullName evidence="5">SCP domain-containing protein</fullName>
    </submittedName>
</protein>
<proteinExistence type="predicted"/>
<feature type="domain" description="SCP" evidence="2">
    <location>
        <begin position="71"/>
        <end position="292"/>
    </location>
</feature>
<evidence type="ECO:0000313" key="3">
    <source>
        <dbReference type="EMBL" id="VDM63647.1"/>
    </source>
</evidence>
<reference evidence="3 4" key="2">
    <citation type="submission" date="2018-11" db="EMBL/GenBank/DDBJ databases">
        <authorList>
            <consortium name="Pathogen Informatics"/>
        </authorList>
    </citation>
    <scope>NUCLEOTIDE SEQUENCE [LARGE SCALE GENOMIC DNA]</scope>
    <source>
        <strain evidence="3 4">Costa Rica</strain>
    </source>
</reference>
<dbReference type="Gene3D" id="3.40.33.10">
    <property type="entry name" value="CAP"/>
    <property type="match status" value="2"/>
</dbReference>
<dbReference type="Pfam" id="PF00188">
    <property type="entry name" value="CAP"/>
    <property type="match status" value="2"/>
</dbReference>
<dbReference type="EMBL" id="UYYA01004882">
    <property type="protein sequence ID" value="VDM63647.1"/>
    <property type="molecule type" value="Genomic_DNA"/>
</dbReference>
<dbReference type="Proteomes" id="UP000267027">
    <property type="component" value="Unassembled WGS sequence"/>
</dbReference>
<name>A0A0R3PZP9_ANGCS</name>
<dbReference type="InterPro" id="IPR014044">
    <property type="entry name" value="CAP_dom"/>
</dbReference>
<dbReference type="SUPFAM" id="SSF55797">
    <property type="entry name" value="PR-1-like"/>
    <property type="match status" value="2"/>
</dbReference>
<dbReference type="SMART" id="SM00198">
    <property type="entry name" value="SCP"/>
    <property type="match status" value="1"/>
</dbReference>
<gene>
    <name evidence="3" type="ORF">ACOC_LOCUS12062</name>
</gene>
<dbReference type="InterPro" id="IPR035940">
    <property type="entry name" value="CAP_sf"/>
</dbReference>
<dbReference type="InterPro" id="IPR001283">
    <property type="entry name" value="CRISP-related"/>
</dbReference>
<organism evidence="5">
    <name type="scientific">Angiostrongylus costaricensis</name>
    <name type="common">Nematode worm</name>
    <dbReference type="NCBI Taxonomy" id="334426"/>
    <lineage>
        <taxon>Eukaryota</taxon>
        <taxon>Metazoa</taxon>
        <taxon>Ecdysozoa</taxon>
        <taxon>Nematoda</taxon>
        <taxon>Chromadorea</taxon>
        <taxon>Rhabditida</taxon>
        <taxon>Rhabditina</taxon>
        <taxon>Rhabditomorpha</taxon>
        <taxon>Strongyloidea</taxon>
        <taxon>Metastrongylidae</taxon>
        <taxon>Angiostrongylus</taxon>
    </lineage>
</organism>
<dbReference type="WBParaSite" id="ACOC_0001206101-mRNA-1">
    <property type="protein sequence ID" value="ACOC_0001206101-mRNA-1"/>
    <property type="gene ID" value="ACOC_0001206101"/>
</dbReference>
<dbReference type="OrthoDB" id="5870522at2759"/>
<dbReference type="PANTHER" id="PTHR10334">
    <property type="entry name" value="CYSTEINE-RICH SECRETORY PROTEIN-RELATED"/>
    <property type="match status" value="1"/>
</dbReference>